<evidence type="ECO:0000256" key="1">
    <source>
        <dbReference type="SAM" id="MobiDB-lite"/>
    </source>
</evidence>
<dbReference type="Gene3D" id="2.40.50.140">
    <property type="entry name" value="Nucleic acid-binding proteins"/>
    <property type="match status" value="1"/>
</dbReference>
<comment type="caution">
    <text evidence="2">The sequence shown here is derived from an EMBL/GenBank/DDBJ whole genome shotgun (WGS) entry which is preliminary data.</text>
</comment>
<dbReference type="AlphaFoldDB" id="A0A016T7H4"/>
<evidence type="ECO:0000313" key="3">
    <source>
        <dbReference type="Proteomes" id="UP000024635"/>
    </source>
</evidence>
<feature type="compositionally biased region" description="Polar residues" evidence="1">
    <location>
        <begin position="163"/>
        <end position="173"/>
    </location>
</feature>
<dbReference type="InterPro" id="IPR012340">
    <property type="entry name" value="NA-bd_OB-fold"/>
</dbReference>
<dbReference type="OrthoDB" id="5837223at2759"/>
<name>A0A016T7H4_9BILA</name>
<dbReference type="EMBL" id="JARK01001466">
    <property type="protein sequence ID" value="EYB98617.1"/>
    <property type="molecule type" value="Genomic_DNA"/>
</dbReference>
<dbReference type="Proteomes" id="UP000024635">
    <property type="component" value="Unassembled WGS sequence"/>
</dbReference>
<dbReference type="SUPFAM" id="SSF50249">
    <property type="entry name" value="Nucleic acid-binding proteins"/>
    <property type="match status" value="1"/>
</dbReference>
<reference evidence="3" key="1">
    <citation type="journal article" date="2015" name="Nat. Genet.">
        <title>The genome and transcriptome of the zoonotic hookworm Ancylostoma ceylanicum identify infection-specific gene families.</title>
        <authorList>
            <person name="Schwarz E.M."/>
            <person name="Hu Y."/>
            <person name="Antoshechkin I."/>
            <person name="Miller M.M."/>
            <person name="Sternberg P.W."/>
            <person name="Aroian R.V."/>
        </authorList>
    </citation>
    <scope>NUCLEOTIDE SEQUENCE</scope>
    <source>
        <strain evidence="3">HY135</strain>
    </source>
</reference>
<proteinExistence type="predicted"/>
<feature type="region of interest" description="Disordered" evidence="1">
    <location>
        <begin position="152"/>
        <end position="195"/>
    </location>
</feature>
<organism evidence="2 3">
    <name type="scientific">Ancylostoma ceylanicum</name>
    <dbReference type="NCBI Taxonomy" id="53326"/>
    <lineage>
        <taxon>Eukaryota</taxon>
        <taxon>Metazoa</taxon>
        <taxon>Ecdysozoa</taxon>
        <taxon>Nematoda</taxon>
        <taxon>Chromadorea</taxon>
        <taxon>Rhabditida</taxon>
        <taxon>Rhabditina</taxon>
        <taxon>Rhabditomorpha</taxon>
        <taxon>Strongyloidea</taxon>
        <taxon>Ancylostomatidae</taxon>
        <taxon>Ancylostomatinae</taxon>
        <taxon>Ancylostoma</taxon>
    </lineage>
</organism>
<feature type="compositionally biased region" description="Low complexity" evidence="1">
    <location>
        <begin position="186"/>
        <end position="195"/>
    </location>
</feature>
<sequence length="251" mass="27212">MTSPVVKPVHMDRLPLPVVISFIRSRVQEGEIIRIGNKVFSKVMCIGRVVSSRPIRTLASTEYIVADPSEKPATLREISVLHRNESPAKESEKPEQFPPGTSVFISGKLTRFKGAVAIQANCMRELICPDEFECMKMEAFLALQFHTKNPALPTPIRRAQGSPLPNSARSFSPFTPPSSAGGKRLSSSTSSFTPTSKRANIVSGSVAVIGGNAEKSNLMKAGPQTCIQTKADTAEEAGSQDSFEDAVFFEK</sequence>
<keyword evidence="3" id="KW-1185">Reference proteome</keyword>
<dbReference type="STRING" id="53326.A0A016T7H4"/>
<protein>
    <submittedName>
        <fullName evidence="2">Uncharacterized protein</fullName>
    </submittedName>
</protein>
<evidence type="ECO:0000313" key="2">
    <source>
        <dbReference type="EMBL" id="EYB98617.1"/>
    </source>
</evidence>
<accession>A0A016T7H4</accession>
<gene>
    <name evidence="2" type="primary">Acey_s0130.g1568</name>
    <name evidence="2" type="ORF">Y032_0130g1568</name>
</gene>